<dbReference type="InterPro" id="IPR016161">
    <property type="entry name" value="Ald_DH/histidinol_DH"/>
</dbReference>
<keyword evidence="7" id="KW-1185">Reference proteome</keyword>
<proteinExistence type="inferred from homology"/>
<feature type="active site" evidence="3">
    <location>
        <position position="256"/>
    </location>
</feature>
<dbReference type="EMBL" id="AP022564">
    <property type="protein sequence ID" value="BBX24449.1"/>
    <property type="molecule type" value="Genomic_DNA"/>
</dbReference>
<evidence type="ECO:0000313" key="6">
    <source>
        <dbReference type="EMBL" id="BBX24449.1"/>
    </source>
</evidence>
<dbReference type="PANTHER" id="PTHR42804">
    <property type="entry name" value="ALDEHYDE DEHYDROGENASE"/>
    <property type="match status" value="1"/>
</dbReference>
<dbReference type="PROSITE" id="PS00687">
    <property type="entry name" value="ALDEHYDE_DEHYDR_GLU"/>
    <property type="match status" value="1"/>
</dbReference>
<organism evidence="6 7">
    <name type="scientific">Mycolicibacter terrae</name>
    <dbReference type="NCBI Taxonomy" id="1788"/>
    <lineage>
        <taxon>Bacteria</taxon>
        <taxon>Bacillati</taxon>
        <taxon>Actinomycetota</taxon>
        <taxon>Actinomycetes</taxon>
        <taxon>Mycobacteriales</taxon>
        <taxon>Mycobacteriaceae</taxon>
        <taxon>Mycolicibacter</taxon>
    </lineage>
</organism>
<feature type="domain" description="Aldehyde dehydrogenase" evidence="5">
    <location>
        <begin position="18"/>
        <end position="480"/>
    </location>
</feature>
<dbReference type="SUPFAM" id="SSF53720">
    <property type="entry name" value="ALDH-like"/>
    <property type="match status" value="1"/>
</dbReference>
<dbReference type="InterPro" id="IPR029510">
    <property type="entry name" value="Ald_DH_CS_GLU"/>
</dbReference>
<evidence type="ECO:0000256" key="4">
    <source>
        <dbReference type="RuleBase" id="RU003345"/>
    </source>
</evidence>
<protein>
    <submittedName>
        <fullName evidence="6">Aldehyde dehydrogenase</fullName>
    </submittedName>
</protein>
<comment type="similarity">
    <text evidence="1 4">Belongs to the aldehyde dehydrogenase family.</text>
</comment>
<name>A0AAD1MJZ0_9MYCO</name>
<dbReference type="FunFam" id="3.40.309.10:FF:000009">
    <property type="entry name" value="Aldehyde dehydrogenase A"/>
    <property type="match status" value="1"/>
</dbReference>
<dbReference type="Proteomes" id="UP000467636">
    <property type="component" value="Chromosome"/>
</dbReference>
<evidence type="ECO:0000256" key="2">
    <source>
        <dbReference type="ARBA" id="ARBA00023002"/>
    </source>
</evidence>
<dbReference type="FunFam" id="3.40.605.10:FF:000026">
    <property type="entry name" value="Aldehyde dehydrogenase, putative"/>
    <property type="match status" value="1"/>
</dbReference>
<evidence type="ECO:0000256" key="1">
    <source>
        <dbReference type="ARBA" id="ARBA00009986"/>
    </source>
</evidence>
<dbReference type="InterPro" id="IPR016162">
    <property type="entry name" value="Ald_DH_N"/>
</dbReference>
<accession>A0AAD1MJZ0</accession>
<dbReference type="InterPro" id="IPR016163">
    <property type="entry name" value="Ald_DH_C"/>
</dbReference>
<dbReference type="Gene3D" id="3.40.309.10">
    <property type="entry name" value="Aldehyde Dehydrogenase, Chain A, domain 2"/>
    <property type="match status" value="1"/>
</dbReference>
<dbReference type="CDD" id="cd07139">
    <property type="entry name" value="ALDH_AldA-Rv0768"/>
    <property type="match status" value="1"/>
</dbReference>
<dbReference type="Pfam" id="PF00171">
    <property type="entry name" value="Aldedh"/>
    <property type="match status" value="1"/>
</dbReference>
<evidence type="ECO:0000259" key="5">
    <source>
        <dbReference type="Pfam" id="PF00171"/>
    </source>
</evidence>
<reference evidence="6 7" key="1">
    <citation type="journal article" date="2019" name="Emerg. Microbes Infect.">
        <title>Comprehensive subspecies identification of 175 nontuberculous mycobacteria species based on 7547 genomic profiles.</title>
        <authorList>
            <person name="Matsumoto Y."/>
            <person name="Kinjo T."/>
            <person name="Motooka D."/>
            <person name="Nabeya D."/>
            <person name="Jung N."/>
            <person name="Uechi K."/>
            <person name="Horii T."/>
            <person name="Iida T."/>
            <person name="Fujita J."/>
            <person name="Nakamura S."/>
        </authorList>
    </citation>
    <scope>NUCLEOTIDE SEQUENCE [LARGE SCALE GENOMIC DNA]</scope>
    <source>
        <strain evidence="6 7">JCM 12143</strain>
    </source>
</reference>
<evidence type="ECO:0000313" key="7">
    <source>
        <dbReference type="Proteomes" id="UP000467636"/>
    </source>
</evidence>
<dbReference type="RefSeq" id="WP_085260600.1">
    <property type="nucleotide sequence ID" value="NZ_AP022564.1"/>
</dbReference>
<dbReference type="AlphaFoldDB" id="A0AAD1MJZ0"/>
<dbReference type="InterPro" id="IPR015590">
    <property type="entry name" value="Aldehyde_DH_dom"/>
</dbReference>
<dbReference type="PANTHER" id="PTHR42804:SF1">
    <property type="entry name" value="ALDEHYDE DEHYDROGENASE-RELATED"/>
    <property type="match status" value="1"/>
</dbReference>
<sequence>MTVSTATEYDTLFIGGKWTAPSTDQVIEVRSPATGEYVGKVPLATKADVDAAVAAARAAFDSGPWPSTPPAERAAVIAAAIKLMEERKELFTTLLAAETGQPPMGVETMHWLSSIGALNFFAGPAVDEVSWEEIRTGAYGQTIVRREPLGVVGAIVAWNVPLFLAVNKLGPALLAGCTVVLKPAAETPLTANALAQAFADAGLPEGVLSVVPGGVETGQALTSNADVDIFSFTGSSAVGKEIGKRAAELLKPCTLELGGKSAAIVLEDVDLASAVPMLVFSGIMNTGQACVAQTRILAPRSRYEEIVEAIKNFVTAMPVGVPSDPAAQVGSLISEKQRERVEGYIKKGIEEGARLVCGGGRPEGLDDGFFVQPTVFADVDNSMTIAQEEIFGPVLSIIGYDTEDDAIKIANDSVYGLAGSVWTSDVPRGIEISKKIRTGTYAINWYAFDPCCPFGGYKNSGIGRENGKEGVEHFTQQKSVLMPMGYTLDA</sequence>
<keyword evidence="2 4" id="KW-0560">Oxidoreductase</keyword>
<gene>
    <name evidence="6" type="ORF">MTER_38600</name>
</gene>
<evidence type="ECO:0000256" key="3">
    <source>
        <dbReference type="PROSITE-ProRule" id="PRU10007"/>
    </source>
</evidence>
<dbReference type="GO" id="GO:0016620">
    <property type="term" value="F:oxidoreductase activity, acting on the aldehyde or oxo group of donors, NAD or NADP as acceptor"/>
    <property type="evidence" value="ECO:0007669"/>
    <property type="project" value="InterPro"/>
</dbReference>
<dbReference type="Gene3D" id="3.40.605.10">
    <property type="entry name" value="Aldehyde Dehydrogenase, Chain A, domain 1"/>
    <property type="match status" value="1"/>
</dbReference>
<dbReference type="FunFam" id="3.40.605.10:FF:000007">
    <property type="entry name" value="NAD/NADP-dependent betaine aldehyde dehydrogenase"/>
    <property type="match status" value="1"/>
</dbReference>